<dbReference type="EMBL" id="VSRQ01000005">
    <property type="protein sequence ID" value="TYK47097.1"/>
    <property type="molecule type" value="Genomic_DNA"/>
</dbReference>
<dbReference type="SUPFAM" id="SSF55874">
    <property type="entry name" value="ATPase domain of HSP90 chaperone/DNA topoisomerase II/histidine kinase"/>
    <property type="match status" value="1"/>
</dbReference>
<gene>
    <name evidence="3" type="ORF">FXF68_25155</name>
</gene>
<keyword evidence="4" id="KW-1185">Reference proteome</keyword>
<evidence type="ECO:0000313" key="4">
    <source>
        <dbReference type="Proteomes" id="UP000323505"/>
    </source>
</evidence>
<reference evidence="3 4" key="1">
    <citation type="submission" date="2019-08" db="EMBL/GenBank/DDBJ databases">
        <title>Actinomadura sp. nov. CYP1-5 isolated from mountain soil.</title>
        <authorList>
            <person name="Songsumanus A."/>
            <person name="Kuncharoen N."/>
            <person name="Kudo T."/>
            <person name="Yuki M."/>
            <person name="Igarashi Y."/>
            <person name="Tanasupawat S."/>
        </authorList>
    </citation>
    <scope>NUCLEOTIDE SEQUENCE [LARGE SCALE GENOMIC DNA]</scope>
    <source>
        <strain evidence="3 4">CYP1-5</strain>
    </source>
</reference>
<organism evidence="3 4">
    <name type="scientific">Actinomadura decatromicini</name>
    <dbReference type="NCBI Taxonomy" id="2604572"/>
    <lineage>
        <taxon>Bacteria</taxon>
        <taxon>Bacillati</taxon>
        <taxon>Actinomycetota</taxon>
        <taxon>Actinomycetes</taxon>
        <taxon>Streptosporangiales</taxon>
        <taxon>Thermomonosporaceae</taxon>
        <taxon>Actinomadura</taxon>
    </lineage>
</organism>
<name>A0A5D3FDY4_9ACTN</name>
<dbReference type="InterPro" id="IPR050267">
    <property type="entry name" value="Anti-sigma-factor_SerPK"/>
</dbReference>
<comment type="caution">
    <text evidence="3">The sequence shown here is derived from an EMBL/GenBank/DDBJ whole genome shotgun (WGS) entry which is preliminary data.</text>
</comment>
<dbReference type="AlphaFoldDB" id="A0A5D3FDY4"/>
<accession>A0A5D3FDY4</accession>
<dbReference type="InterPro" id="IPR036890">
    <property type="entry name" value="HATPase_C_sf"/>
</dbReference>
<dbReference type="Proteomes" id="UP000323505">
    <property type="component" value="Unassembled WGS sequence"/>
</dbReference>
<keyword evidence="1" id="KW-0418">Kinase</keyword>
<dbReference type="PANTHER" id="PTHR35526">
    <property type="entry name" value="ANTI-SIGMA-F FACTOR RSBW-RELATED"/>
    <property type="match status" value="1"/>
</dbReference>
<dbReference type="GO" id="GO:0005524">
    <property type="term" value="F:ATP binding"/>
    <property type="evidence" value="ECO:0007669"/>
    <property type="project" value="UniProtKB-KW"/>
</dbReference>
<evidence type="ECO:0000313" key="3">
    <source>
        <dbReference type="EMBL" id="TYK47097.1"/>
    </source>
</evidence>
<dbReference type="PANTHER" id="PTHR35526:SF3">
    <property type="entry name" value="ANTI-SIGMA-F FACTOR RSBW"/>
    <property type="match status" value="1"/>
</dbReference>
<keyword evidence="3" id="KW-0067">ATP-binding</keyword>
<proteinExistence type="predicted"/>
<keyword evidence="1" id="KW-0808">Transferase</keyword>
<dbReference type="RefSeq" id="WP_148763263.1">
    <property type="nucleotide sequence ID" value="NZ_VSRQ01000005.1"/>
</dbReference>
<keyword evidence="1" id="KW-0723">Serine/threonine-protein kinase</keyword>
<sequence>MTIRCASAGAGSAGTLEVTFGASVTAPAQVRMLVGLRLASWGLGGLVDDMAVIASELVTNAVRWGGEREIRVRFTREPAGVLLAVWDSSDDRPIRKRALGVMPDEVAADADALNPGQKAGMSGRGLPLVEALASECGVTVTAPAGKWVWARLAA</sequence>
<dbReference type="GO" id="GO:0004674">
    <property type="term" value="F:protein serine/threonine kinase activity"/>
    <property type="evidence" value="ECO:0007669"/>
    <property type="project" value="UniProtKB-KW"/>
</dbReference>
<dbReference type="Pfam" id="PF13581">
    <property type="entry name" value="HATPase_c_2"/>
    <property type="match status" value="1"/>
</dbReference>
<dbReference type="InterPro" id="IPR003594">
    <property type="entry name" value="HATPase_dom"/>
</dbReference>
<dbReference type="CDD" id="cd16936">
    <property type="entry name" value="HATPase_RsbW-like"/>
    <property type="match status" value="1"/>
</dbReference>
<protein>
    <submittedName>
        <fullName evidence="3">ATP-binding protein</fullName>
    </submittedName>
</protein>
<evidence type="ECO:0000256" key="1">
    <source>
        <dbReference type="ARBA" id="ARBA00022527"/>
    </source>
</evidence>
<dbReference type="Gene3D" id="3.30.565.10">
    <property type="entry name" value="Histidine kinase-like ATPase, C-terminal domain"/>
    <property type="match status" value="1"/>
</dbReference>
<evidence type="ECO:0000259" key="2">
    <source>
        <dbReference type="Pfam" id="PF13581"/>
    </source>
</evidence>
<keyword evidence="3" id="KW-0547">Nucleotide-binding</keyword>
<feature type="domain" description="Histidine kinase/HSP90-like ATPase" evidence="2">
    <location>
        <begin position="46"/>
        <end position="151"/>
    </location>
</feature>